<dbReference type="SUPFAM" id="SSF52047">
    <property type="entry name" value="RNI-like"/>
    <property type="match status" value="1"/>
</dbReference>
<dbReference type="Proteomes" id="UP000749646">
    <property type="component" value="Unassembled WGS sequence"/>
</dbReference>
<keyword evidence="2" id="KW-1185">Reference proteome</keyword>
<organism evidence="1 2">
    <name type="scientific">Modicella reniformis</name>
    <dbReference type="NCBI Taxonomy" id="1440133"/>
    <lineage>
        <taxon>Eukaryota</taxon>
        <taxon>Fungi</taxon>
        <taxon>Fungi incertae sedis</taxon>
        <taxon>Mucoromycota</taxon>
        <taxon>Mortierellomycotina</taxon>
        <taxon>Mortierellomycetes</taxon>
        <taxon>Mortierellales</taxon>
        <taxon>Mortierellaceae</taxon>
        <taxon>Modicella</taxon>
    </lineage>
</organism>
<proteinExistence type="predicted"/>
<accession>A0A9P6MAF9</accession>
<feature type="non-terminal residue" evidence="1">
    <location>
        <position position="1"/>
    </location>
</feature>
<dbReference type="OrthoDB" id="2338606at2759"/>
<dbReference type="AlphaFoldDB" id="A0A9P6MAF9"/>
<gene>
    <name evidence="1" type="ORF">BGZ65_012734</name>
</gene>
<comment type="caution">
    <text evidence="1">The sequence shown here is derived from an EMBL/GenBank/DDBJ whole genome shotgun (WGS) entry which is preliminary data.</text>
</comment>
<dbReference type="EMBL" id="JAAAHW010003358">
    <property type="protein sequence ID" value="KAF9984732.1"/>
    <property type="molecule type" value="Genomic_DNA"/>
</dbReference>
<dbReference type="Gene3D" id="3.80.10.10">
    <property type="entry name" value="Ribonuclease Inhibitor"/>
    <property type="match status" value="1"/>
</dbReference>
<reference evidence="1" key="1">
    <citation type="journal article" date="2020" name="Fungal Divers.">
        <title>Resolving the Mortierellaceae phylogeny through synthesis of multi-gene phylogenetics and phylogenomics.</title>
        <authorList>
            <person name="Vandepol N."/>
            <person name="Liber J."/>
            <person name="Desiro A."/>
            <person name="Na H."/>
            <person name="Kennedy M."/>
            <person name="Barry K."/>
            <person name="Grigoriev I.V."/>
            <person name="Miller A.N."/>
            <person name="O'Donnell K."/>
            <person name="Stajich J.E."/>
            <person name="Bonito G."/>
        </authorList>
    </citation>
    <scope>NUCLEOTIDE SEQUENCE</scope>
    <source>
        <strain evidence="1">MES-2147</strain>
    </source>
</reference>
<dbReference type="InterPro" id="IPR032675">
    <property type="entry name" value="LRR_dom_sf"/>
</dbReference>
<sequence length="453" mass="53006">SWNQVFIPLIWQDIKPRNRYFGPEIQRHRHLVKTIVLDIEFLEKCASMIFPNIESLTIVSGPQSGYDYPGFEEFISKHLSASLHMEIGRADYLFRPKLLNTFLGFNTIKSFVLRSVIHIDRPDASSIWQLCIRSEQLNLYVPFPNNFDWPSTAFCQIKELTISDPWAHRKLDKNCDNVLELMRRCPRLTALKLFISSNELNRSFLLEFIRLLSEDAWPDFKSITASTTMDDELSSDHISAFIRNMKQIHVFWISSFWTIEPHHLELLRPHLDTLTEMNLGKSAHTTSAIAQQVLASCPMLVRFKATHIDGTDVAEGQPWVCLRLKELDTGFIFSPSNIHHVQPLVFDQLSRLTRIEKLTSYESYYRSACFQESFDLRLECGLHKLATLRRLTDIRFYCRTQRMGMEEIEWILKHWRSLSNVVAVLNVLDCELHLKLSQRLQEHGISHKYNFTF</sequence>
<evidence type="ECO:0000313" key="2">
    <source>
        <dbReference type="Proteomes" id="UP000749646"/>
    </source>
</evidence>
<evidence type="ECO:0000313" key="1">
    <source>
        <dbReference type="EMBL" id="KAF9984732.1"/>
    </source>
</evidence>
<name>A0A9P6MAF9_9FUNG</name>
<protein>
    <submittedName>
        <fullName evidence="1">Uncharacterized protein</fullName>
    </submittedName>
</protein>